<dbReference type="Proteomes" id="UP000325307">
    <property type="component" value="Unassembled WGS sequence"/>
</dbReference>
<dbReference type="SMART" id="SM00248">
    <property type="entry name" value="ANK"/>
    <property type="match status" value="2"/>
</dbReference>
<feature type="region of interest" description="Disordered" evidence="4">
    <location>
        <begin position="20"/>
        <end position="41"/>
    </location>
</feature>
<dbReference type="AlphaFoldDB" id="A0A5A7NTK6"/>
<keyword evidence="1" id="KW-0677">Repeat</keyword>
<feature type="repeat" description="ANK" evidence="3">
    <location>
        <begin position="85"/>
        <end position="117"/>
    </location>
</feature>
<reference evidence="5 6" key="1">
    <citation type="submission" date="2019-09" db="EMBL/GenBank/DDBJ databases">
        <title>Arthrobacter zafarii sp. nov., a moderately thermotolerant and halotolerant actinobacterium isolated from Cholistan desert soil of Pakistan.</title>
        <authorList>
            <person name="Amin A."/>
            <person name="Ahmed I."/>
            <person name="Khalid N."/>
            <person name="Schumann P."/>
            <person name="Busse H.J."/>
            <person name="Khan I.U."/>
            <person name="Li S."/>
            <person name="Li W.J."/>
        </authorList>
    </citation>
    <scope>NUCLEOTIDE SEQUENCE [LARGE SCALE GENOMIC DNA]</scope>
    <source>
        <strain evidence="5 6">NCCP-1664</strain>
    </source>
</reference>
<dbReference type="Gene3D" id="1.25.40.20">
    <property type="entry name" value="Ankyrin repeat-containing domain"/>
    <property type="match status" value="1"/>
</dbReference>
<dbReference type="InterPro" id="IPR036770">
    <property type="entry name" value="Ankyrin_rpt-contain_sf"/>
</dbReference>
<dbReference type="EMBL" id="BKDJ01000018">
    <property type="protein sequence ID" value="GER24194.1"/>
    <property type="molecule type" value="Genomic_DNA"/>
</dbReference>
<protein>
    <submittedName>
        <fullName evidence="5">Putative ankyrin-like protein</fullName>
    </submittedName>
</protein>
<sequence>MPGPNWGAGGTLFIMTQDSAAGTPAQGGAPLAETPPAETRPAETQLTDDELAFLHSTFDMARNGEAERLLALVDQGLPADLTDSKGDTLMILAAYKDQDAIVRGLVERGADVNRLNDKGQGALTCAVFRQNEPLTRFLLEHGADPRLGAQNALAVTDMFGLPELRKVIGEYL</sequence>
<evidence type="ECO:0000256" key="1">
    <source>
        <dbReference type="ARBA" id="ARBA00022737"/>
    </source>
</evidence>
<dbReference type="PANTHER" id="PTHR24171">
    <property type="entry name" value="ANKYRIN REPEAT DOMAIN-CONTAINING PROTEIN 39-RELATED"/>
    <property type="match status" value="1"/>
</dbReference>
<dbReference type="SUPFAM" id="SSF48403">
    <property type="entry name" value="Ankyrin repeat"/>
    <property type="match status" value="1"/>
</dbReference>
<dbReference type="PROSITE" id="PS50297">
    <property type="entry name" value="ANK_REP_REGION"/>
    <property type="match status" value="1"/>
</dbReference>
<dbReference type="Pfam" id="PF12796">
    <property type="entry name" value="Ank_2"/>
    <property type="match status" value="1"/>
</dbReference>
<evidence type="ECO:0000313" key="6">
    <source>
        <dbReference type="Proteomes" id="UP000325307"/>
    </source>
</evidence>
<organism evidence="5 6">
    <name type="scientific">Zafaria cholistanensis</name>
    <dbReference type="NCBI Taxonomy" id="1682741"/>
    <lineage>
        <taxon>Bacteria</taxon>
        <taxon>Bacillati</taxon>
        <taxon>Actinomycetota</taxon>
        <taxon>Actinomycetes</taxon>
        <taxon>Micrococcales</taxon>
        <taxon>Micrococcaceae</taxon>
        <taxon>Zafaria</taxon>
    </lineage>
</organism>
<evidence type="ECO:0000256" key="2">
    <source>
        <dbReference type="ARBA" id="ARBA00023043"/>
    </source>
</evidence>
<keyword evidence="6" id="KW-1185">Reference proteome</keyword>
<proteinExistence type="predicted"/>
<name>A0A5A7NTK6_9MICC</name>
<evidence type="ECO:0000256" key="4">
    <source>
        <dbReference type="SAM" id="MobiDB-lite"/>
    </source>
</evidence>
<gene>
    <name evidence="5" type="ORF">NCCP1664_26890</name>
</gene>
<accession>A0A5A7NTK6</accession>
<evidence type="ECO:0000256" key="3">
    <source>
        <dbReference type="PROSITE-ProRule" id="PRU00023"/>
    </source>
</evidence>
<evidence type="ECO:0000313" key="5">
    <source>
        <dbReference type="EMBL" id="GER24194.1"/>
    </source>
</evidence>
<comment type="caution">
    <text evidence="5">The sequence shown here is derived from an EMBL/GenBank/DDBJ whole genome shotgun (WGS) entry which is preliminary data.</text>
</comment>
<dbReference type="InterPro" id="IPR002110">
    <property type="entry name" value="Ankyrin_rpt"/>
</dbReference>
<dbReference type="PROSITE" id="PS50088">
    <property type="entry name" value="ANK_REPEAT"/>
    <property type="match status" value="1"/>
</dbReference>
<keyword evidence="2 3" id="KW-0040">ANK repeat</keyword>